<dbReference type="Pfam" id="PF12438">
    <property type="entry name" value="DUF3679"/>
    <property type="match status" value="1"/>
</dbReference>
<dbReference type="OrthoDB" id="2941402at2"/>
<protein>
    <submittedName>
        <fullName evidence="1">DUF3679 domain-containing protein</fullName>
    </submittedName>
</protein>
<proteinExistence type="predicted"/>
<organism evidence="1 2">
    <name type="scientific">Sutcliffiella horikoshii</name>
    <dbReference type="NCBI Taxonomy" id="79883"/>
    <lineage>
        <taxon>Bacteria</taxon>
        <taxon>Bacillati</taxon>
        <taxon>Bacillota</taxon>
        <taxon>Bacilli</taxon>
        <taxon>Bacillales</taxon>
        <taxon>Bacillaceae</taxon>
        <taxon>Sutcliffiella</taxon>
    </lineage>
</organism>
<sequence length="116" mass="12877">MKRFMVKCLFISLVLFLGVLLGMQQANDGMRKMKGYDDPAFQEEVFHVAESAEGYNGTILGRQLDTQDMKEKQEKLEGIKAYNVFSSAGKKLADGVSGIMSGLFNKVQDTVEEKTG</sequence>
<dbReference type="EMBL" id="VTEV01000003">
    <property type="protein sequence ID" value="TYS68803.1"/>
    <property type="molecule type" value="Genomic_DNA"/>
</dbReference>
<gene>
    <name evidence="1" type="ORF">FZC76_07635</name>
</gene>
<dbReference type="Proteomes" id="UP000322524">
    <property type="component" value="Unassembled WGS sequence"/>
</dbReference>
<dbReference type="InterPro" id="IPR020534">
    <property type="entry name" value="Uncharacterised_YqxA"/>
</dbReference>
<accession>A0A5D4SZS5</accession>
<reference evidence="1 2" key="1">
    <citation type="submission" date="2019-08" db="EMBL/GenBank/DDBJ databases">
        <title>Bacillus genomes from the desert of Cuatro Cienegas, Coahuila.</title>
        <authorList>
            <person name="Olmedo-Alvarez G."/>
        </authorList>
    </citation>
    <scope>NUCLEOTIDE SEQUENCE [LARGE SCALE GENOMIC DNA]</scope>
    <source>
        <strain evidence="1 2">CH28_1T</strain>
    </source>
</reference>
<dbReference type="STRING" id="79883.GCA_001636495_01911"/>
<evidence type="ECO:0000313" key="2">
    <source>
        <dbReference type="Proteomes" id="UP000322524"/>
    </source>
</evidence>
<dbReference type="RefSeq" id="WP_148987660.1">
    <property type="nucleotide sequence ID" value="NZ_VTEV01000003.1"/>
</dbReference>
<evidence type="ECO:0000313" key="1">
    <source>
        <dbReference type="EMBL" id="TYS68803.1"/>
    </source>
</evidence>
<dbReference type="AlphaFoldDB" id="A0A5D4SZS5"/>
<comment type="caution">
    <text evidence="1">The sequence shown here is derived from an EMBL/GenBank/DDBJ whole genome shotgun (WGS) entry which is preliminary data.</text>
</comment>
<name>A0A5D4SZS5_9BACI</name>